<dbReference type="Pfam" id="PF02565">
    <property type="entry name" value="RecO_C"/>
    <property type="match status" value="1"/>
</dbReference>
<dbReference type="NCBIfam" id="TIGR00613">
    <property type="entry name" value="reco"/>
    <property type="match status" value="1"/>
</dbReference>
<protein>
    <recommendedName>
        <fullName evidence="2 7">DNA repair protein RecO</fullName>
    </recommendedName>
    <alternativeName>
        <fullName evidence="6 7">Recombination protein O</fullName>
    </alternativeName>
</protein>
<evidence type="ECO:0000313" key="9">
    <source>
        <dbReference type="EMBL" id="KRM25024.1"/>
    </source>
</evidence>
<accession>A0A0R1X4F2</accession>
<evidence type="ECO:0000256" key="1">
    <source>
        <dbReference type="ARBA" id="ARBA00007452"/>
    </source>
</evidence>
<sequence length="262" mass="30413">MMARETTDFTGIIIYRRDYRERDLLVKMLTDKIGPAMFHIRDGKKRGFRMASDFLPFTHGTYIGALDNQGLSFVNTASETHQYQGIATDLRRNAYATYILSLVDHAFTDGQGIGGWFNQVAAALDLINRGQDEQVVTNVIETQLLTVFGVAPTWDRCVICGERHRPLDFSEQYGGMLCDRHWYLDQRRFHLDRRTAYYLQQFAALNLQQVNTIKINSFTKERLQYVLDTLYNDQVGLRLKSKRFINQMNRLEQKMGKLSTDD</sequence>
<dbReference type="InterPro" id="IPR037278">
    <property type="entry name" value="ARFGAP/RecO"/>
</dbReference>
<dbReference type="Gene3D" id="6.20.220.20">
    <property type="entry name" value="Recombination protein O, zinc-binding domain"/>
    <property type="match status" value="1"/>
</dbReference>
<dbReference type="HAMAP" id="MF_00201">
    <property type="entry name" value="RecO"/>
    <property type="match status" value="1"/>
</dbReference>
<dbReference type="STRING" id="1423782.FD32_GL001148"/>
<dbReference type="AlphaFoldDB" id="A0A0R1X4F2"/>
<evidence type="ECO:0000256" key="2">
    <source>
        <dbReference type="ARBA" id="ARBA00021310"/>
    </source>
</evidence>
<name>A0A0R1X4F2_9LACO</name>
<dbReference type="EMBL" id="AZGM01000140">
    <property type="protein sequence ID" value="KRM25024.1"/>
    <property type="molecule type" value="Genomic_DNA"/>
</dbReference>
<evidence type="ECO:0000256" key="4">
    <source>
        <dbReference type="ARBA" id="ARBA00023172"/>
    </source>
</evidence>
<dbReference type="InterPro" id="IPR012340">
    <property type="entry name" value="NA-bd_OB-fold"/>
</dbReference>
<organism evidence="9 10">
    <name type="scientific">Limosilactobacillus panis DSM 6035</name>
    <dbReference type="NCBI Taxonomy" id="1423782"/>
    <lineage>
        <taxon>Bacteria</taxon>
        <taxon>Bacillati</taxon>
        <taxon>Bacillota</taxon>
        <taxon>Bacilli</taxon>
        <taxon>Lactobacillales</taxon>
        <taxon>Lactobacillaceae</taxon>
        <taxon>Limosilactobacillus</taxon>
    </lineage>
</organism>
<dbReference type="Gene3D" id="1.20.1440.120">
    <property type="entry name" value="Recombination protein O, C-terminal domain"/>
    <property type="match status" value="1"/>
</dbReference>
<comment type="function">
    <text evidence="7">Involved in DNA repair and RecF pathway recombination.</text>
</comment>
<dbReference type="Proteomes" id="UP000051412">
    <property type="component" value="Unassembled WGS sequence"/>
</dbReference>
<dbReference type="Gene3D" id="2.40.50.140">
    <property type="entry name" value="Nucleic acid-binding proteins"/>
    <property type="match status" value="1"/>
</dbReference>
<evidence type="ECO:0000259" key="8">
    <source>
        <dbReference type="Pfam" id="PF11967"/>
    </source>
</evidence>
<keyword evidence="3 7" id="KW-0227">DNA damage</keyword>
<dbReference type="SUPFAM" id="SSF57863">
    <property type="entry name" value="ArfGap/RecO-like zinc finger"/>
    <property type="match status" value="1"/>
</dbReference>
<dbReference type="GO" id="GO:0043590">
    <property type="term" value="C:bacterial nucleoid"/>
    <property type="evidence" value="ECO:0007669"/>
    <property type="project" value="TreeGrafter"/>
</dbReference>
<dbReference type="Pfam" id="PF11967">
    <property type="entry name" value="RecO_N"/>
    <property type="match status" value="1"/>
</dbReference>
<keyword evidence="5 7" id="KW-0234">DNA repair</keyword>
<comment type="caution">
    <text evidence="9">The sequence shown here is derived from an EMBL/GenBank/DDBJ whole genome shotgun (WGS) entry which is preliminary data.</text>
</comment>
<evidence type="ECO:0000256" key="5">
    <source>
        <dbReference type="ARBA" id="ARBA00023204"/>
    </source>
</evidence>
<dbReference type="InterPro" id="IPR003717">
    <property type="entry name" value="RecO"/>
</dbReference>
<dbReference type="SUPFAM" id="SSF50249">
    <property type="entry name" value="Nucleic acid-binding proteins"/>
    <property type="match status" value="1"/>
</dbReference>
<proteinExistence type="inferred from homology"/>
<dbReference type="InterPro" id="IPR042242">
    <property type="entry name" value="RecO_C"/>
</dbReference>
<keyword evidence="10" id="KW-1185">Reference proteome</keyword>
<dbReference type="GO" id="GO:0006302">
    <property type="term" value="P:double-strand break repair"/>
    <property type="evidence" value="ECO:0007669"/>
    <property type="project" value="TreeGrafter"/>
</dbReference>
<comment type="similarity">
    <text evidence="1 7">Belongs to the RecO family.</text>
</comment>
<keyword evidence="4 7" id="KW-0233">DNA recombination</keyword>
<gene>
    <name evidence="7" type="primary">recO</name>
    <name evidence="9" type="ORF">FD32_GL001148</name>
</gene>
<dbReference type="PANTHER" id="PTHR33991:SF1">
    <property type="entry name" value="DNA REPAIR PROTEIN RECO"/>
    <property type="match status" value="1"/>
</dbReference>
<evidence type="ECO:0000256" key="7">
    <source>
        <dbReference type="HAMAP-Rule" id="MF_00201"/>
    </source>
</evidence>
<reference evidence="9 10" key="1">
    <citation type="journal article" date="2015" name="Genome Announc.">
        <title>Expanding the biotechnology potential of lactobacilli through comparative genomics of 213 strains and associated genera.</title>
        <authorList>
            <person name="Sun Z."/>
            <person name="Harris H.M."/>
            <person name="McCann A."/>
            <person name="Guo C."/>
            <person name="Argimon S."/>
            <person name="Zhang W."/>
            <person name="Yang X."/>
            <person name="Jeffery I.B."/>
            <person name="Cooney J.C."/>
            <person name="Kagawa T.F."/>
            <person name="Liu W."/>
            <person name="Song Y."/>
            <person name="Salvetti E."/>
            <person name="Wrobel A."/>
            <person name="Rasinkangas P."/>
            <person name="Parkhill J."/>
            <person name="Rea M.C."/>
            <person name="O'Sullivan O."/>
            <person name="Ritari J."/>
            <person name="Douillard F.P."/>
            <person name="Paul Ross R."/>
            <person name="Yang R."/>
            <person name="Briner A.E."/>
            <person name="Felis G.E."/>
            <person name="de Vos W.M."/>
            <person name="Barrangou R."/>
            <person name="Klaenhammer T.R."/>
            <person name="Caufield P.W."/>
            <person name="Cui Y."/>
            <person name="Zhang H."/>
            <person name="O'Toole P.W."/>
        </authorList>
    </citation>
    <scope>NUCLEOTIDE SEQUENCE [LARGE SCALE GENOMIC DNA]</scope>
    <source>
        <strain evidence="9 10">DSM 6035</strain>
    </source>
</reference>
<dbReference type="PATRIC" id="fig|1423782.4.peg.1199"/>
<dbReference type="InterPro" id="IPR022572">
    <property type="entry name" value="DNA_rep/recomb_RecO_N"/>
</dbReference>
<dbReference type="GO" id="GO:0006310">
    <property type="term" value="P:DNA recombination"/>
    <property type="evidence" value="ECO:0007669"/>
    <property type="project" value="UniProtKB-UniRule"/>
</dbReference>
<feature type="domain" description="DNA replication/recombination mediator RecO N-terminal" evidence="8">
    <location>
        <begin position="7"/>
        <end position="79"/>
    </location>
</feature>
<evidence type="ECO:0000313" key="10">
    <source>
        <dbReference type="Proteomes" id="UP000051412"/>
    </source>
</evidence>
<evidence type="ECO:0000256" key="3">
    <source>
        <dbReference type="ARBA" id="ARBA00022763"/>
    </source>
</evidence>
<dbReference type="PANTHER" id="PTHR33991">
    <property type="entry name" value="DNA REPAIR PROTEIN RECO"/>
    <property type="match status" value="1"/>
</dbReference>
<evidence type="ECO:0000256" key="6">
    <source>
        <dbReference type="ARBA" id="ARBA00033409"/>
    </source>
</evidence>